<evidence type="ECO:0000313" key="3">
    <source>
        <dbReference type="Proteomes" id="UP000002051"/>
    </source>
</evidence>
<dbReference type="AlphaFoldDB" id="A0A072UFS1"/>
<name>A0A072UFS1_MEDTR</name>
<reference evidence="1 3" key="1">
    <citation type="journal article" date="2011" name="Nature">
        <title>The Medicago genome provides insight into the evolution of rhizobial symbioses.</title>
        <authorList>
            <person name="Young N.D."/>
            <person name="Debelle F."/>
            <person name="Oldroyd G.E."/>
            <person name="Geurts R."/>
            <person name="Cannon S.B."/>
            <person name="Udvardi M.K."/>
            <person name="Benedito V.A."/>
            <person name="Mayer K.F."/>
            <person name="Gouzy J."/>
            <person name="Schoof H."/>
            <person name="Van de Peer Y."/>
            <person name="Proost S."/>
            <person name="Cook D.R."/>
            <person name="Meyers B.C."/>
            <person name="Spannagl M."/>
            <person name="Cheung F."/>
            <person name="De Mita S."/>
            <person name="Krishnakumar V."/>
            <person name="Gundlach H."/>
            <person name="Zhou S."/>
            <person name="Mudge J."/>
            <person name="Bharti A.K."/>
            <person name="Murray J.D."/>
            <person name="Naoumkina M.A."/>
            <person name="Rosen B."/>
            <person name="Silverstein K.A."/>
            <person name="Tang H."/>
            <person name="Rombauts S."/>
            <person name="Zhao P.X."/>
            <person name="Zhou P."/>
            <person name="Barbe V."/>
            <person name="Bardou P."/>
            <person name="Bechner M."/>
            <person name="Bellec A."/>
            <person name="Berger A."/>
            <person name="Berges H."/>
            <person name="Bidwell S."/>
            <person name="Bisseling T."/>
            <person name="Choisne N."/>
            <person name="Couloux A."/>
            <person name="Denny R."/>
            <person name="Deshpande S."/>
            <person name="Dai X."/>
            <person name="Doyle J.J."/>
            <person name="Dudez A.M."/>
            <person name="Farmer A.D."/>
            <person name="Fouteau S."/>
            <person name="Franken C."/>
            <person name="Gibelin C."/>
            <person name="Gish J."/>
            <person name="Goldstein S."/>
            <person name="Gonzalez A.J."/>
            <person name="Green P.J."/>
            <person name="Hallab A."/>
            <person name="Hartog M."/>
            <person name="Hua A."/>
            <person name="Humphray S.J."/>
            <person name="Jeong D.H."/>
            <person name="Jing Y."/>
            <person name="Jocker A."/>
            <person name="Kenton S.M."/>
            <person name="Kim D.J."/>
            <person name="Klee K."/>
            <person name="Lai H."/>
            <person name="Lang C."/>
            <person name="Lin S."/>
            <person name="Macmil S.L."/>
            <person name="Magdelenat G."/>
            <person name="Matthews L."/>
            <person name="McCorrison J."/>
            <person name="Monaghan E.L."/>
            <person name="Mun J.H."/>
            <person name="Najar F.Z."/>
            <person name="Nicholson C."/>
            <person name="Noirot C."/>
            <person name="O'Bleness M."/>
            <person name="Paule C.R."/>
            <person name="Poulain J."/>
            <person name="Prion F."/>
            <person name="Qin B."/>
            <person name="Qu C."/>
            <person name="Retzel E.F."/>
            <person name="Riddle C."/>
            <person name="Sallet E."/>
            <person name="Samain S."/>
            <person name="Samson N."/>
            <person name="Sanders I."/>
            <person name="Saurat O."/>
            <person name="Scarpelli C."/>
            <person name="Schiex T."/>
            <person name="Segurens B."/>
            <person name="Severin A.J."/>
            <person name="Sherrier D.J."/>
            <person name="Shi R."/>
            <person name="Sims S."/>
            <person name="Singer S.R."/>
            <person name="Sinharoy S."/>
            <person name="Sterck L."/>
            <person name="Viollet A."/>
            <person name="Wang B.B."/>
            <person name="Wang K."/>
            <person name="Wang M."/>
            <person name="Wang X."/>
            <person name="Warfsmann J."/>
            <person name="Weissenbach J."/>
            <person name="White D.D."/>
            <person name="White J.D."/>
            <person name="Wiley G.B."/>
            <person name="Wincker P."/>
            <person name="Xing Y."/>
            <person name="Yang L."/>
            <person name="Yao Z."/>
            <person name="Ying F."/>
            <person name="Zhai J."/>
            <person name="Zhou L."/>
            <person name="Zuber A."/>
            <person name="Denarie J."/>
            <person name="Dixon R.A."/>
            <person name="May G.D."/>
            <person name="Schwartz D.C."/>
            <person name="Rogers J."/>
            <person name="Quetier F."/>
            <person name="Town C.D."/>
            <person name="Roe B.A."/>
        </authorList>
    </citation>
    <scope>NUCLEOTIDE SEQUENCE [LARGE SCALE GENOMIC DNA]</scope>
    <source>
        <strain evidence="1">A17</strain>
        <strain evidence="2 3">cv. Jemalong A17</strain>
    </source>
</reference>
<accession>A0A072UFS1</accession>
<dbReference type="HOGENOM" id="CLU_2402975_0_0_1"/>
<evidence type="ECO:0000313" key="2">
    <source>
        <dbReference type="EnsemblPlants" id="KEH28599"/>
    </source>
</evidence>
<dbReference type="EnsemblPlants" id="KEH28599">
    <property type="protein sequence ID" value="KEH28599"/>
    <property type="gene ID" value="MTR_4g008000"/>
</dbReference>
<evidence type="ECO:0000313" key="1">
    <source>
        <dbReference type="EMBL" id="KEH28599.1"/>
    </source>
</evidence>
<dbReference type="Proteomes" id="UP000002051">
    <property type="component" value="Chromosome 4"/>
</dbReference>
<dbReference type="EMBL" id="CM001220">
    <property type="protein sequence ID" value="KEH28599.1"/>
    <property type="molecule type" value="Genomic_DNA"/>
</dbReference>
<reference evidence="1 3" key="2">
    <citation type="journal article" date="2014" name="BMC Genomics">
        <title>An improved genome release (version Mt4.0) for the model legume Medicago truncatula.</title>
        <authorList>
            <person name="Tang H."/>
            <person name="Krishnakumar V."/>
            <person name="Bidwell S."/>
            <person name="Rosen B."/>
            <person name="Chan A."/>
            <person name="Zhou S."/>
            <person name="Gentzbittel L."/>
            <person name="Childs K.L."/>
            <person name="Yandell M."/>
            <person name="Gundlach H."/>
            <person name="Mayer K.F."/>
            <person name="Schwartz D.C."/>
            <person name="Town C.D."/>
        </authorList>
    </citation>
    <scope>GENOME REANNOTATION</scope>
    <source>
        <strain evidence="1">A17</strain>
        <strain evidence="2 3">cv. Jemalong A17</strain>
    </source>
</reference>
<keyword evidence="3" id="KW-1185">Reference proteome</keyword>
<reference evidence="2" key="3">
    <citation type="submission" date="2015-04" db="UniProtKB">
        <authorList>
            <consortium name="EnsemblPlants"/>
        </authorList>
    </citation>
    <scope>IDENTIFICATION</scope>
    <source>
        <strain evidence="2">cv. Jemalong A17</strain>
    </source>
</reference>
<gene>
    <name evidence="1" type="ordered locus">MTR_4g008000</name>
</gene>
<sequence>MTLKFPKIPSYGLTNQSVSYVYTSKPNIVEPHVESKSNIGESPIDWSLYIVEHDVVNLRLKVRSRVREIVHKKDTSSSILASITIFTTIRFSL</sequence>
<organism evidence="1 3">
    <name type="scientific">Medicago truncatula</name>
    <name type="common">Barrel medic</name>
    <name type="synonym">Medicago tribuloides</name>
    <dbReference type="NCBI Taxonomy" id="3880"/>
    <lineage>
        <taxon>Eukaryota</taxon>
        <taxon>Viridiplantae</taxon>
        <taxon>Streptophyta</taxon>
        <taxon>Embryophyta</taxon>
        <taxon>Tracheophyta</taxon>
        <taxon>Spermatophyta</taxon>
        <taxon>Magnoliopsida</taxon>
        <taxon>eudicotyledons</taxon>
        <taxon>Gunneridae</taxon>
        <taxon>Pentapetalae</taxon>
        <taxon>rosids</taxon>
        <taxon>fabids</taxon>
        <taxon>Fabales</taxon>
        <taxon>Fabaceae</taxon>
        <taxon>Papilionoideae</taxon>
        <taxon>50 kb inversion clade</taxon>
        <taxon>NPAAA clade</taxon>
        <taxon>Hologalegina</taxon>
        <taxon>IRL clade</taxon>
        <taxon>Trifolieae</taxon>
        <taxon>Medicago</taxon>
    </lineage>
</organism>
<protein>
    <submittedName>
        <fullName evidence="1 2">Uncharacterized protein</fullName>
    </submittedName>
</protein>
<proteinExistence type="predicted"/>